<comment type="similarity">
    <text evidence="2">Belongs to the prokaryotic/mitochondrial release factor family.</text>
</comment>
<keyword evidence="5" id="KW-0812">Transmembrane</keyword>
<comment type="subcellular location">
    <subcellularLocation>
        <location evidence="1">Mitochondrion</location>
    </subcellularLocation>
</comment>
<gene>
    <name evidence="7" type="ORF">PVBDA_0800970</name>
</gene>
<dbReference type="Gene3D" id="3.30.160.20">
    <property type="match status" value="1"/>
</dbReference>
<evidence type="ECO:0000256" key="2">
    <source>
        <dbReference type="ARBA" id="ARBA00010835"/>
    </source>
</evidence>
<evidence type="ECO:0000313" key="7">
    <source>
        <dbReference type="EMBL" id="CAD2089987.1"/>
    </source>
</evidence>
<organism evidence="7 8">
    <name type="scientific">Plasmodium vinckei brucechwatti</name>
    <dbReference type="NCBI Taxonomy" id="119398"/>
    <lineage>
        <taxon>Eukaryota</taxon>
        <taxon>Sar</taxon>
        <taxon>Alveolata</taxon>
        <taxon>Apicomplexa</taxon>
        <taxon>Aconoidasida</taxon>
        <taxon>Haemosporida</taxon>
        <taxon>Plasmodiidae</taxon>
        <taxon>Plasmodium</taxon>
        <taxon>Plasmodium (Vinckeia)</taxon>
    </lineage>
</organism>
<keyword evidence="4" id="KW-0496">Mitochondrion</keyword>
<dbReference type="SUPFAM" id="SSF75620">
    <property type="entry name" value="Release factor"/>
    <property type="match status" value="1"/>
</dbReference>
<dbReference type="GO" id="GO:0003747">
    <property type="term" value="F:translation release factor activity"/>
    <property type="evidence" value="ECO:0007669"/>
    <property type="project" value="InterPro"/>
</dbReference>
<dbReference type="InterPro" id="IPR000352">
    <property type="entry name" value="Pep_chain_release_fac_I"/>
</dbReference>
<dbReference type="VEuPathDB" id="PlasmoDB:PVBDA_0800970"/>
<evidence type="ECO:0000256" key="5">
    <source>
        <dbReference type="SAM" id="Phobius"/>
    </source>
</evidence>
<keyword evidence="3" id="KW-0809">Transit peptide</keyword>
<dbReference type="GO" id="GO:0005739">
    <property type="term" value="C:mitochondrion"/>
    <property type="evidence" value="ECO:0007669"/>
    <property type="project" value="UniProtKB-SubCell"/>
</dbReference>
<dbReference type="InterPro" id="IPR052405">
    <property type="entry name" value="Mito_Transl_Release_Factor"/>
</dbReference>
<protein>
    <submittedName>
        <fullName evidence="7">Peptide chain release factor 2, putative</fullName>
    </submittedName>
</protein>
<proteinExistence type="inferred from homology"/>
<evidence type="ECO:0000256" key="3">
    <source>
        <dbReference type="ARBA" id="ARBA00022946"/>
    </source>
</evidence>
<dbReference type="EMBL" id="LR865386">
    <property type="protein sequence ID" value="CAD2089987.1"/>
    <property type="molecule type" value="Genomic_DNA"/>
</dbReference>
<evidence type="ECO:0000256" key="1">
    <source>
        <dbReference type="ARBA" id="ARBA00004173"/>
    </source>
</evidence>
<feature type="transmembrane region" description="Helical" evidence="5">
    <location>
        <begin position="25"/>
        <end position="42"/>
    </location>
</feature>
<reference evidence="7 8" key="1">
    <citation type="submission" date="2020-08" db="EMBL/GenBank/DDBJ databases">
        <authorList>
            <person name="Ramaprasad A."/>
        </authorList>
    </citation>
    <scope>NUCLEOTIDE SEQUENCE [LARGE SCALE GENOMIC DNA]</scope>
</reference>
<evidence type="ECO:0000313" key="8">
    <source>
        <dbReference type="Proteomes" id="UP000515550"/>
    </source>
</evidence>
<name>A0A6V7S2H5_PLAVN</name>
<dbReference type="AlphaFoldDB" id="A0A6V7S2H5"/>
<keyword evidence="5" id="KW-0472">Membrane</keyword>
<sequence length="219" mass="26260">MYIFFICTHSHIHIFIYNTYFSEEHIMFFNFTLFVIYVNIYMHANIAKCFISFCKNNYFTNISFNLRTIKRPTHRAYLKNPLNDKLDIINKKLQDIGICPKNIEETFIKGTGKGGQKVNKTNNCVMIKYDRTNDDKIVIKCHKYRCLQQNRVYARELLYDKITAINNKAKEDIINQIEKEKRQILKLTEAEKNRSINYKKKRSEIKSDRQKHIMYDSDI</sequence>
<keyword evidence="5" id="KW-1133">Transmembrane helix</keyword>
<dbReference type="Pfam" id="PF00472">
    <property type="entry name" value="RF-1"/>
    <property type="match status" value="1"/>
</dbReference>
<dbReference type="PANTHER" id="PTHR46203:SF1">
    <property type="entry name" value="MITOCHONDRIAL TRANSLATION RELEASE FACTOR IN RESCUE"/>
    <property type="match status" value="1"/>
</dbReference>
<dbReference type="Proteomes" id="UP000515550">
    <property type="component" value="Chromosome PVBDA_08"/>
</dbReference>
<dbReference type="InterPro" id="IPR045853">
    <property type="entry name" value="Pep_chain_release_fac_I_sf"/>
</dbReference>
<evidence type="ECO:0000256" key="4">
    <source>
        <dbReference type="ARBA" id="ARBA00023128"/>
    </source>
</evidence>
<feature type="domain" description="Prokaryotic-type class I peptide chain release factors" evidence="6">
    <location>
        <begin position="95"/>
        <end position="208"/>
    </location>
</feature>
<dbReference type="PANTHER" id="PTHR46203">
    <property type="entry name" value="PROBABLE PEPTIDE CHAIN RELEASE FACTOR C12ORF65"/>
    <property type="match status" value="1"/>
</dbReference>
<accession>A0A6V7S2H5</accession>
<evidence type="ECO:0000259" key="6">
    <source>
        <dbReference type="Pfam" id="PF00472"/>
    </source>
</evidence>